<evidence type="ECO:0000256" key="1">
    <source>
        <dbReference type="ARBA" id="ARBA00001946"/>
    </source>
</evidence>
<dbReference type="InterPro" id="IPR005475">
    <property type="entry name" value="Transketolase-like_Pyr-bd"/>
</dbReference>
<evidence type="ECO:0000256" key="9">
    <source>
        <dbReference type="ARBA" id="ARBA00022842"/>
    </source>
</evidence>
<dbReference type="SUPFAM" id="SSF52922">
    <property type="entry name" value="TK C-terminal domain-like"/>
    <property type="match status" value="1"/>
</dbReference>
<comment type="subunit">
    <text evidence="5">Homodimer.</text>
</comment>
<dbReference type="Gene3D" id="3.40.50.920">
    <property type="match status" value="1"/>
</dbReference>
<dbReference type="FunFam" id="3.40.50.970:FF:000010">
    <property type="entry name" value="1-deoxy-D-xylulose-5-phosphate synthase"/>
    <property type="match status" value="1"/>
</dbReference>
<protein>
    <recommendedName>
        <fullName evidence="6">1-deoxy-D-xylulose-5-phosphate synthase</fullName>
        <ecNumber evidence="6">2.2.1.7</ecNumber>
    </recommendedName>
</protein>
<dbReference type="GO" id="GO:0009228">
    <property type="term" value="P:thiamine biosynthetic process"/>
    <property type="evidence" value="ECO:0007669"/>
    <property type="project" value="UniProtKB-KW"/>
</dbReference>
<dbReference type="InterPro" id="IPR033248">
    <property type="entry name" value="Transketolase_C"/>
</dbReference>
<proteinExistence type="inferred from homology"/>
<dbReference type="NCBIfam" id="NF008968">
    <property type="entry name" value="PRK12315.1"/>
    <property type="match status" value="1"/>
</dbReference>
<dbReference type="SMART" id="SM00861">
    <property type="entry name" value="Transket_pyr"/>
    <property type="match status" value="1"/>
</dbReference>
<keyword evidence="7" id="KW-0808">Transferase</keyword>
<name>A0A143YIU1_9LACT</name>
<evidence type="ECO:0000256" key="11">
    <source>
        <dbReference type="ARBA" id="ARBA00023052"/>
    </source>
</evidence>
<evidence type="ECO:0000256" key="2">
    <source>
        <dbReference type="ARBA" id="ARBA00001964"/>
    </source>
</evidence>
<dbReference type="PROSITE" id="PS00801">
    <property type="entry name" value="TRANSKETOLASE_1"/>
    <property type="match status" value="1"/>
</dbReference>
<comment type="similarity">
    <text evidence="4">Belongs to the transketolase family. DXPS subfamily.</text>
</comment>
<dbReference type="PANTHER" id="PTHR43322">
    <property type="entry name" value="1-D-DEOXYXYLULOSE 5-PHOSPHATE SYNTHASE-RELATED"/>
    <property type="match status" value="1"/>
</dbReference>
<evidence type="ECO:0000256" key="10">
    <source>
        <dbReference type="ARBA" id="ARBA00022977"/>
    </source>
</evidence>
<dbReference type="UniPathway" id="UPA00064">
    <property type="reaction ID" value="UER00091"/>
</dbReference>
<dbReference type="InterPro" id="IPR049557">
    <property type="entry name" value="Transketolase_CS"/>
</dbReference>
<dbReference type="STRING" id="140314.SAMN04488076_12113"/>
<dbReference type="GO" id="GO:0019288">
    <property type="term" value="P:isopentenyl diphosphate biosynthetic process, methylerythritol 4-phosphate pathway"/>
    <property type="evidence" value="ECO:0007669"/>
    <property type="project" value="TreeGrafter"/>
</dbReference>
<dbReference type="OrthoDB" id="9803371at2"/>
<comment type="pathway">
    <text evidence="3">Metabolic intermediate biosynthesis; 1-deoxy-D-xylulose 5-phosphate biosynthesis; 1-deoxy-D-xylulose 5-phosphate from D-glyceraldehyde 3-phosphate and pyruvate: step 1/1.</text>
</comment>
<gene>
    <name evidence="14" type="ORF">Tpal_1261</name>
</gene>
<dbReference type="InterPro" id="IPR029061">
    <property type="entry name" value="THDP-binding"/>
</dbReference>
<dbReference type="CDD" id="cd07033">
    <property type="entry name" value="TPP_PYR_DXS_TK_like"/>
    <property type="match status" value="1"/>
</dbReference>
<keyword evidence="11" id="KW-0786">Thiamine pyrophosphate</keyword>
<keyword evidence="10" id="KW-0784">Thiamine biosynthesis</keyword>
<dbReference type="PANTHER" id="PTHR43322:SF1">
    <property type="entry name" value="1-DEOXY-D-XYLULOSE-5-PHOSPHATE SYNTHASE"/>
    <property type="match status" value="1"/>
</dbReference>
<evidence type="ECO:0000256" key="12">
    <source>
        <dbReference type="ARBA" id="ARBA00023229"/>
    </source>
</evidence>
<evidence type="ECO:0000256" key="7">
    <source>
        <dbReference type="ARBA" id="ARBA00022679"/>
    </source>
</evidence>
<evidence type="ECO:0000313" key="14">
    <source>
        <dbReference type="EMBL" id="CZQ90413.1"/>
    </source>
</evidence>
<organism evidence="14 15">
    <name type="scientific">Trichococcus palustris</name>
    <dbReference type="NCBI Taxonomy" id="140314"/>
    <lineage>
        <taxon>Bacteria</taxon>
        <taxon>Bacillati</taxon>
        <taxon>Bacillota</taxon>
        <taxon>Bacilli</taxon>
        <taxon>Lactobacillales</taxon>
        <taxon>Carnobacteriaceae</taxon>
        <taxon>Trichococcus</taxon>
    </lineage>
</organism>
<keyword evidence="8" id="KW-0479">Metal-binding</keyword>
<keyword evidence="15" id="KW-1185">Reference proteome</keyword>
<keyword evidence="9" id="KW-0460">Magnesium</keyword>
<dbReference type="InterPro" id="IPR009014">
    <property type="entry name" value="Transketo_C/PFOR_II"/>
</dbReference>
<dbReference type="GO" id="GO:0005829">
    <property type="term" value="C:cytosol"/>
    <property type="evidence" value="ECO:0007669"/>
    <property type="project" value="TreeGrafter"/>
</dbReference>
<dbReference type="EC" id="2.2.1.7" evidence="6"/>
<dbReference type="InterPro" id="IPR005477">
    <property type="entry name" value="Dxylulose-5-P_synthase"/>
</dbReference>
<keyword evidence="12" id="KW-0414">Isoprene biosynthesis</keyword>
<dbReference type="AlphaFoldDB" id="A0A143YIU1"/>
<dbReference type="Gene3D" id="3.40.50.970">
    <property type="match status" value="2"/>
</dbReference>
<evidence type="ECO:0000256" key="6">
    <source>
        <dbReference type="ARBA" id="ARBA00013150"/>
    </source>
</evidence>
<evidence type="ECO:0000256" key="5">
    <source>
        <dbReference type="ARBA" id="ARBA00011738"/>
    </source>
</evidence>
<reference evidence="14 15" key="1">
    <citation type="submission" date="2016-02" db="EMBL/GenBank/DDBJ databases">
        <authorList>
            <person name="Wen L."/>
            <person name="He K."/>
            <person name="Yang H."/>
        </authorList>
    </citation>
    <scope>NUCLEOTIDE SEQUENCE [LARGE SCALE GENOMIC DNA]</scope>
    <source>
        <strain evidence="14">Trichococcus palustris</strain>
    </source>
</reference>
<dbReference type="CDD" id="cd02007">
    <property type="entry name" value="TPP_DXS"/>
    <property type="match status" value="1"/>
</dbReference>
<feature type="domain" description="Transketolase-like pyrimidine-binding" evidence="13">
    <location>
        <begin position="284"/>
        <end position="449"/>
    </location>
</feature>
<dbReference type="RefSeq" id="WP_087032615.1">
    <property type="nucleotide sequence ID" value="NZ_FJNE01000003.1"/>
</dbReference>
<dbReference type="Pfam" id="PF13292">
    <property type="entry name" value="DXP_synthase_N"/>
    <property type="match status" value="1"/>
</dbReference>
<evidence type="ECO:0000256" key="8">
    <source>
        <dbReference type="ARBA" id="ARBA00022723"/>
    </source>
</evidence>
<accession>A0A143YIU1</accession>
<dbReference type="Proteomes" id="UP000242754">
    <property type="component" value="Unassembled WGS sequence"/>
</dbReference>
<comment type="cofactor">
    <cofactor evidence="1">
        <name>Mg(2+)</name>
        <dbReference type="ChEBI" id="CHEBI:18420"/>
    </cofactor>
</comment>
<dbReference type="GO" id="GO:0046872">
    <property type="term" value="F:metal ion binding"/>
    <property type="evidence" value="ECO:0007669"/>
    <property type="project" value="UniProtKB-KW"/>
</dbReference>
<evidence type="ECO:0000259" key="13">
    <source>
        <dbReference type="SMART" id="SM00861"/>
    </source>
</evidence>
<evidence type="ECO:0000256" key="4">
    <source>
        <dbReference type="ARBA" id="ARBA00011081"/>
    </source>
</evidence>
<evidence type="ECO:0000256" key="3">
    <source>
        <dbReference type="ARBA" id="ARBA00004980"/>
    </source>
</evidence>
<dbReference type="Pfam" id="PF02779">
    <property type="entry name" value="Transket_pyr"/>
    <property type="match status" value="1"/>
</dbReference>
<dbReference type="GO" id="GO:0008661">
    <property type="term" value="F:1-deoxy-D-xylulose-5-phosphate synthase activity"/>
    <property type="evidence" value="ECO:0007669"/>
    <property type="project" value="UniProtKB-EC"/>
</dbReference>
<dbReference type="GO" id="GO:0016114">
    <property type="term" value="P:terpenoid biosynthetic process"/>
    <property type="evidence" value="ECO:0007669"/>
    <property type="project" value="InterPro"/>
</dbReference>
<dbReference type="EMBL" id="FJNE01000003">
    <property type="protein sequence ID" value="CZQ90413.1"/>
    <property type="molecule type" value="Genomic_DNA"/>
</dbReference>
<evidence type="ECO:0000313" key="15">
    <source>
        <dbReference type="Proteomes" id="UP000242754"/>
    </source>
</evidence>
<sequence>MHTLQTTIIDNVNSPADVKTLNLVEMEQLAGEIRSLVLNKVSQVSGHVGPNLGVAELTIAFHHVFDSPKDKIVWDVSHQSYPHKILTGRKHGFVDKENFHSVTGYTSQYESEHDFFTVGHTSTSISLAVGMAKARDLKKETGNVVALIGDGSLSGGLAFEGLNNAAELNSNLIIILNDNEMSIDENFGGLYRSLAELRATNGEASNNPFKALGFDYRYLEEGNDLTKMIETFREVKDIAHPIVLHVHTEKGHGYEKATQEKTNYHWRSPFNLETGESLRPAAGESYNSIIMDHLIKKVNEDEMKLAAINAAIPGLFGLNAFQAAHPEHYFDVGIAEGHSITFAAGLASQGVKPVVFHSSTFLQRAYDQLSHDLAINELPAVLIIGGGNISGGAVTHLGLFDIPLIKSIPNFNYLAPTSKEELLAMLDWALQQENGPIAIRLPNGPVISRKNKFADFQSPTYEILRKGNRVAVLALGSFLSLGEQVAEQMKAIAGEDITLINPRSITALDVKTLKELETNHDLIVTLEDGSLAGGFGEQIASFYGASAVKVLNFGAKKEFTDNVPLETLYEQFHLTPELIVRDILDTLA</sequence>
<dbReference type="SUPFAM" id="SSF52518">
    <property type="entry name" value="Thiamin diphosphate-binding fold (THDP-binding)"/>
    <property type="match status" value="2"/>
</dbReference>
<comment type="cofactor">
    <cofactor evidence="2">
        <name>thiamine diphosphate</name>
        <dbReference type="ChEBI" id="CHEBI:58937"/>
    </cofactor>
</comment>
<dbReference type="NCBIfam" id="NF003933">
    <property type="entry name" value="PRK05444.2-2"/>
    <property type="match status" value="1"/>
</dbReference>
<dbReference type="Pfam" id="PF02780">
    <property type="entry name" value="Transketolase_C"/>
    <property type="match status" value="1"/>
</dbReference>